<dbReference type="InterPro" id="IPR001263">
    <property type="entry name" value="PI3K_accessory_dom"/>
</dbReference>
<proteinExistence type="inferred from homology"/>
<feature type="region of interest" description="Disordered" evidence="5">
    <location>
        <begin position="23"/>
        <end position="60"/>
    </location>
</feature>
<protein>
    <recommendedName>
        <fullName evidence="2">1-phosphatidylinositol 4-kinase</fullName>
        <ecNumber evidence="2">2.7.1.67</ecNumber>
    </recommendedName>
</protein>
<evidence type="ECO:0000256" key="3">
    <source>
        <dbReference type="ARBA" id="ARBA00022679"/>
    </source>
</evidence>
<dbReference type="PROSITE" id="PS00915">
    <property type="entry name" value="PI3_4_KINASE_1"/>
    <property type="match status" value="1"/>
</dbReference>
<dbReference type="InterPro" id="IPR011009">
    <property type="entry name" value="Kinase-like_dom_sf"/>
</dbReference>
<dbReference type="PANTHER" id="PTHR10048:SF15">
    <property type="entry name" value="PHOSPHATIDYLINOSITOL 4-KINASE ALPHA"/>
    <property type="match status" value="1"/>
</dbReference>
<evidence type="ECO:0000256" key="2">
    <source>
        <dbReference type="ARBA" id="ARBA00012169"/>
    </source>
</evidence>
<reference evidence="8 9" key="1">
    <citation type="submission" date="2015-01" db="EMBL/GenBank/DDBJ databases">
        <title>The Genome Sequence of Cryptococcus gattii EJB2.</title>
        <authorList>
            <consortium name="The Broad Institute Genomics Platform"/>
            <person name="Cuomo C."/>
            <person name="Litvintseva A."/>
            <person name="Chen Y."/>
            <person name="Heitman J."/>
            <person name="Sun S."/>
            <person name="Springer D."/>
            <person name="Dromer F."/>
            <person name="Young S."/>
            <person name="Zeng Q."/>
            <person name="Gargeya S."/>
            <person name="Abouelleil A."/>
            <person name="Alvarado L."/>
            <person name="Chapman S.B."/>
            <person name="Gainer-Dewar J."/>
            <person name="Goldberg J."/>
            <person name="Griggs A."/>
            <person name="Gujja S."/>
            <person name="Hansen M."/>
            <person name="Howarth C."/>
            <person name="Imamovic A."/>
            <person name="Larimer J."/>
            <person name="Murphy C."/>
            <person name="Naylor J."/>
            <person name="Pearson M."/>
            <person name="Priest M."/>
            <person name="Roberts A."/>
            <person name="Saif S."/>
            <person name="Shea T."/>
            <person name="Sykes S."/>
            <person name="Wortman J."/>
            <person name="Nusbaum C."/>
            <person name="Birren B."/>
        </authorList>
    </citation>
    <scope>NUCLEOTIDE SEQUENCE [LARGE SCALE GENOMIC DNA]</scope>
    <source>
        <strain evidence="8 9">EJB2</strain>
    </source>
</reference>
<feature type="domain" description="PIK helical" evidence="7">
    <location>
        <begin position="1452"/>
        <end position="1638"/>
    </location>
</feature>
<dbReference type="InterPro" id="IPR000403">
    <property type="entry name" value="PI3/4_kinase_cat_dom"/>
</dbReference>
<dbReference type="InterPro" id="IPR016024">
    <property type="entry name" value="ARM-type_fold"/>
</dbReference>
<dbReference type="Proteomes" id="UP000054272">
    <property type="component" value="Unassembled WGS sequence"/>
</dbReference>
<dbReference type="Gene3D" id="1.25.40.70">
    <property type="entry name" value="Phosphatidylinositol 3-kinase, accessory domain (PIK)"/>
    <property type="match status" value="1"/>
</dbReference>
<dbReference type="CDD" id="cd05167">
    <property type="entry name" value="PI4Kc_III_alpha"/>
    <property type="match status" value="1"/>
</dbReference>
<dbReference type="SUPFAM" id="SSF56112">
    <property type="entry name" value="Protein kinase-like (PK-like)"/>
    <property type="match status" value="1"/>
</dbReference>
<dbReference type="SMART" id="SM00146">
    <property type="entry name" value="PI3Kc"/>
    <property type="match status" value="1"/>
</dbReference>
<dbReference type="PROSITE" id="PS51545">
    <property type="entry name" value="PIK_HELICAL"/>
    <property type="match status" value="1"/>
</dbReference>
<evidence type="ECO:0000256" key="5">
    <source>
        <dbReference type="SAM" id="MobiDB-lite"/>
    </source>
</evidence>
<dbReference type="Gene3D" id="3.30.1010.10">
    <property type="entry name" value="Phosphatidylinositol 3-kinase Catalytic Subunit, Chain A, domain 4"/>
    <property type="match status" value="1"/>
</dbReference>
<evidence type="ECO:0000256" key="1">
    <source>
        <dbReference type="ARBA" id="ARBA00006209"/>
    </source>
</evidence>
<keyword evidence="9" id="KW-1185">Reference proteome</keyword>
<gene>
    <name evidence="8" type="ORF">I306_01522</name>
</gene>
<dbReference type="PROSITE" id="PS00916">
    <property type="entry name" value="PI3_4_KINASE_2"/>
    <property type="match status" value="1"/>
</dbReference>
<dbReference type="PANTHER" id="PTHR10048">
    <property type="entry name" value="PHOSPHATIDYLINOSITOL KINASE"/>
    <property type="match status" value="1"/>
</dbReference>
<dbReference type="Pfam" id="PF00454">
    <property type="entry name" value="PI3_PI4_kinase"/>
    <property type="match status" value="1"/>
</dbReference>
<dbReference type="Pfam" id="PF19274">
    <property type="entry name" value="PI4K_N"/>
    <property type="match status" value="2"/>
</dbReference>
<dbReference type="Pfam" id="PF00613">
    <property type="entry name" value="PI3Ka"/>
    <property type="match status" value="1"/>
</dbReference>
<evidence type="ECO:0000259" key="6">
    <source>
        <dbReference type="PROSITE" id="PS50290"/>
    </source>
</evidence>
<dbReference type="InterPro" id="IPR045495">
    <property type="entry name" value="PI4K_N"/>
</dbReference>
<keyword evidence="4" id="KW-0418">Kinase</keyword>
<accession>A0ABR5C083</accession>
<dbReference type="PROSITE" id="PS50290">
    <property type="entry name" value="PI3_4_KINASE_3"/>
    <property type="match status" value="1"/>
</dbReference>
<evidence type="ECO:0000313" key="8">
    <source>
        <dbReference type="EMBL" id="KIR81289.1"/>
    </source>
</evidence>
<dbReference type="InterPro" id="IPR018936">
    <property type="entry name" value="PI3/4_kinase_CS"/>
</dbReference>
<feature type="domain" description="PI3K/PI4K catalytic" evidence="6">
    <location>
        <begin position="1740"/>
        <end position="2002"/>
    </location>
</feature>
<organism evidence="8 9">
    <name type="scientific">Cryptococcus gattii EJB2</name>
    <dbReference type="NCBI Taxonomy" id="1296103"/>
    <lineage>
        <taxon>Eukaryota</taxon>
        <taxon>Fungi</taxon>
        <taxon>Dikarya</taxon>
        <taxon>Basidiomycota</taxon>
        <taxon>Agaricomycotina</taxon>
        <taxon>Tremellomycetes</taxon>
        <taxon>Tremellales</taxon>
        <taxon>Cryptococcaceae</taxon>
        <taxon>Cryptococcus</taxon>
        <taxon>Cryptococcus gattii species complex</taxon>
    </lineage>
</organism>
<dbReference type="SMART" id="SM00145">
    <property type="entry name" value="PI3Ka"/>
    <property type="match status" value="1"/>
</dbReference>
<comment type="similarity">
    <text evidence="1">Belongs to the PI3/PI4-kinase family. Type III PI4K subfamily.</text>
</comment>
<dbReference type="InterPro" id="IPR036940">
    <property type="entry name" value="PI3/4_kinase_cat_sf"/>
</dbReference>
<evidence type="ECO:0000313" key="9">
    <source>
        <dbReference type="Proteomes" id="UP000054272"/>
    </source>
</evidence>
<dbReference type="InterPro" id="IPR042236">
    <property type="entry name" value="PI3K_accessory_sf"/>
</dbReference>
<dbReference type="Gene3D" id="1.10.1070.11">
    <property type="entry name" value="Phosphatidylinositol 3-/4-kinase, catalytic domain"/>
    <property type="match status" value="1"/>
</dbReference>
<sequence>MDSLDEPLHLHILTSLASSYAANPANSSDEQPVHSLTQGLPHTSLSKSTSQDLPGSDDEDDEWTELEINHAISYAHYVYSLPITSLNLAASVEKLKKLLWGLIRQGTVVLDPTASSASSSSGRADIGIAGSVGQAQLCQDLIKAMIWAGWSSEEARSDVGETLVRLGQKIADLCTSNAQTTFPLVLLNSVHSVITNCPLPPFSTSIIARLVSAFLPISSPKFLVKLVRQSSSAASTPHLRPTKNSPFLAQYPSSPVAVVMLVTEAITALLGNALFSQPSVDEVQKAFVKHSDQVNSSFLPNSEPSGSRPVLKHQISQLVSSPVEGHSLSSTSEGRAVLAEADRMSLRWWSDLMGSTYADTERELPGRRGNLFTHGRNEPEEEVDLTVAVLHLMNMIVLRQPDGDKTQLTRLKMLLSESSTITDARVLEAAFICTTILVRNNPSLGTPMTHHIRRLLMAPLPAFEGEIAGLGGDVPPAVVAAGKCLSVCIEMSANDDLTSSTLYSLLNTLSHGQGSTGSAAANSIRSLPLHYQGVEADTYTLKTTLTGGKGSEEQRRLVAAAAIQVVSRLALELGKDDILHLSLAMLLQRLRGVDITTEATIVANLVPLALASSNADLVEVYRAFSQIARSSHPEDPRRSSNAILAALTKLAKGMYQRLDCADGYLVELLTLFADKGTQTQMISMTAHSYDSKDREKLAQLRTEGNNRVADMKSWLSALLIPISTLLSHPHYHPDQATSPELVTHFRNLWFTLVVFGLSGSVGRNNLNEHEWEALGIIAEKTPALVLESSNDFVESELEYNSTLRKDFAASIQRRQSAALNEYLPQQRQSHDTRNLSTPQITFLMAVHDLEEMRTLRHRPSVILQYFCNVSLNTSSLIGCLDAIMQKVSKSFLKQLYQQAITHSLPPTISSEICKILVACTHRMSKVREKALAYARLILETFSALLCDREVVFTLLEILTLMRRACETQYTDEYSPVYEFSSDRMDLTLHLTDDYAVRNEIVTQLHSVTSTWLTLAISRAPIEVQSILQSYLNEARDVLLIDNVEMGAGLALHFSKAISRLDRQETIMPNIGGWPSDSSNLVASQFASKNYHTGELSGARLVLSQGLSDLQKGSPTESSQAELVAFKSQMAQAVSNIRIKSKTLDIPGIRRLLLRGVSVLVASRRMDRDILHYLVELPMVAFTPLAIAAGVDAWTWLLRQRPEAEVAIIGAITAGWMQTIIEKKGFFNNSMNYQDPFERPVEYSPSDKKETDLELAKARRLLRPHTLLVQVLSSQFHAIKYRERAMTISLIRLMMRSLEAHREMSTHPLAREVRFSFLLFGFQILSSSRMEALLELRLRDNLYKAAFSWFSVRPQWSYGSDRIQVGAEIKLLQDFLAAVANDGIRAEHYTSSMADRTPAFLIPGVSSIQEYLVQHKDRVRLLQLLVENEITRLAVWTNPVNEHGRTSAPAVGSLERSTSAADWTRMLQTAWKLNPALAVQMGERFKIASLQAEISHLVKSDPKAVQDVAEALHFLLGDKLEQDAKAALKWLPIWAAVPPVTAIVYFQPRYGNHPLILQYAMRVLEQHPVELTFFFVPQVVQALRADGLGYVERFIFETSKISQLFCHQIIWNMKANTYRDDDASQPDPMKPLLDRMIDMIVQGLSGEAKAFYDLEFDFFDEVTSISGKLKPFIKKSKPEKKAKIDEEMAKIKLSMGVYLPSNPDGVVIDLDRKSGRPLQSHAKAPFMATFKVQKEKLDLPSNQPIEIADEAKGVKTKYDVWQAAIFKVGDDCRQDVLALQIIAMFKNVFTSIGLTLYLYPYRVTATAPGCGVIDVVPNATSRDEMGRAKINDLFSYFVDKYGGVDTASFQKARLNFIQSMAAYSVACYILQIKDRHNGNIMIDGEGHIVHIDFGFLFDIGPGGMKFEPSSFKLNHEMVALMGGRDSQGYKMFTELTVKAFLAIRPHADQLIDAVHLMLGTALPSFKGEGTITRLRNRFQLQLGERQAAEFMMGVIRNAHENMRSNVYDGFQKMQNGIPY</sequence>
<dbReference type="InterPro" id="IPR015433">
    <property type="entry name" value="PI3/4_kinase"/>
</dbReference>
<name>A0ABR5C083_9TREE</name>
<dbReference type="EC" id="2.7.1.67" evidence="2"/>
<dbReference type="EMBL" id="KN848605">
    <property type="protein sequence ID" value="KIR81289.1"/>
    <property type="molecule type" value="Genomic_DNA"/>
</dbReference>
<feature type="compositionally biased region" description="Polar residues" evidence="5">
    <location>
        <begin position="34"/>
        <end position="53"/>
    </location>
</feature>
<evidence type="ECO:0000259" key="7">
    <source>
        <dbReference type="PROSITE" id="PS51545"/>
    </source>
</evidence>
<keyword evidence="3" id="KW-0808">Transferase</keyword>
<evidence type="ECO:0000256" key="4">
    <source>
        <dbReference type="ARBA" id="ARBA00022777"/>
    </source>
</evidence>
<dbReference type="SUPFAM" id="SSF48371">
    <property type="entry name" value="ARM repeat"/>
    <property type="match status" value="2"/>
</dbReference>